<evidence type="ECO:0000256" key="1">
    <source>
        <dbReference type="SAM" id="Phobius"/>
    </source>
</evidence>
<keyword evidence="1" id="KW-0472">Membrane</keyword>
<name>A0A7W4VYL2_9ACTN</name>
<comment type="caution">
    <text evidence="2">The sequence shown here is derived from an EMBL/GenBank/DDBJ whole genome shotgun (WGS) entry which is preliminary data.</text>
</comment>
<reference evidence="2 3" key="1">
    <citation type="submission" date="2020-08" db="EMBL/GenBank/DDBJ databases">
        <title>Sequencing the genomes of 1000 actinobacteria strains.</title>
        <authorList>
            <person name="Klenk H.-P."/>
        </authorList>
    </citation>
    <scope>NUCLEOTIDE SEQUENCE [LARGE SCALE GENOMIC DNA]</scope>
    <source>
        <strain evidence="2 3">DSM 105498</strain>
    </source>
</reference>
<sequence>MDATTSTLSGVETGRPGRPAAWLRRLFLLALLLFVLAGLFGLLGVRTTTASSDEAGWTLTVEHASVARAGLDVPWQVTVTHPGGFDKELTLAVTGDYFDIFESQGFDPEPSDETRDGHTLYLTFTAPPGDTFVVAYDAYVQPSAQTGRDGTVAVMVDGDRVAATDFRTRLLP</sequence>
<keyword evidence="1" id="KW-0812">Transmembrane</keyword>
<proteinExistence type="predicted"/>
<evidence type="ECO:0000313" key="2">
    <source>
        <dbReference type="EMBL" id="MBB3044166.1"/>
    </source>
</evidence>
<dbReference type="EMBL" id="JACHWR010000003">
    <property type="protein sequence ID" value="MBB3044166.1"/>
    <property type="molecule type" value="Genomic_DNA"/>
</dbReference>
<feature type="transmembrane region" description="Helical" evidence="1">
    <location>
        <begin position="26"/>
        <end position="45"/>
    </location>
</feature>
<protein>
    <submittedName>
        <fullName evidence="2">Uncharacterized protein</fullName>
    </submittedName>
</protein>
<organism evidence="2 3">
    <name type="scientific">Nocardioides soli</name>
    <dbReference type="NCBI Taxonomy" id="1036020"/>
    <lineage>
        <taxon>Bacteria</taxon>
        <taxon>Bacillati</taxon>
        <taxon>Actinomycetota</taxon>
        <taxon>Actinomycetes</taxon>
        <taxon>Propionibacteriales</taxon>
        <taxon>Nocardioidaceae</taxon>
        <taxon>Nocardioides</taxon>
    </lineage>
</organism>
<evidence type="ECO:0000313" key="3">
    <source>
        <dbReference type="Proteomes" id="UP000589626"/>
    </source>
</evidence>
<keyword evidence="1" id="KW-1133">Transmembrane helix</keyword>
<gene>
    <name evidence="2" type="ORF">FHU40_004003</name>
</gene>
<accession>A0A7W4VYL2</accession>
<dbReference type="AlphaFoldDB" id="A0A7W4VYL2"/>
<keyword evidence="3" id="KW-1185">Reference proteome</keyword>
<dbReference type="Proteomes" id="UP000589626">
    <property type="component" value="Unassembled WGS sequence"/>
</dbReference>
<dbReference type="RefSeq" id="WP_221200076.1">
    <property type="nucleotide sequence ID" value="NZ_JACHWR010000003.1"/>
</dbReference>